<evidence type="ECO:0000256" key="2">
    <source>
        <dbReference type="ARBA" id="ARBA00022729"/>
    </source>
</evidence>
<reference evidence="11" key="2">
    <citation type="submission" date="2025-09" db="UniProtKB">
        <authorList>
            <consortium name="Ensembl"/>
        </authorList>
    </citation>
    <scope>IDENTIFICATION</scope>
</reference>
<dbReference type="Proteomes" id="UP000261420">
    <property type="component" value="Unplaced"/>
</dbReference>
<dbReference type="Gene3D" id="2.10.25.10">
    <property type="entry name" value="Laminin"/>
    <property type="match status" value="1"/>
</dbReference>
<feature type="transmembrane region" description="Helical" evidence="7">
    <location>
        <begin position="595"/>
        <end position="618"/>
    </location>
</feature>
<keyword evidence="1 5" id="KW-0245">EGF-like domain</keyword>
<comment type="caution">
    <text evidence="5">Lacks conserved residue(s) required for the propagation of feature annotation.</text>
</comment>
<organism evidence="11 12">
    <name type="scientific">Seriola dumerili</name>
    <name type="common">Greater amberjack</name>
    <name type="synonym">Caranx dumerili</name>
    <dbReference type="NCBI Taxonomy" id="41447"/>
    <lineage>
        <taxon>Eukaryota</taxon>
        <taxon>Metazoa</taxon>
        <taxon>Chordata</taxon>
        <taxon>Craniata</taxon>
        <taxon>Vertebrata</taxon>
        <taxon>Euteleostomi</taxon>
        <taxon>Actinopterygii</taxon>
        <taxon>Neopterygii</taxon>
        <taxon>Teleostei</taxon>
        <taxon>Neoteleostei</taxon>
        <taxon>Acanthomorphata</taxon>
        <taxon>Carangaria</taxon>
        <taxon>Carangiformes</taxon>
        <taxon>Carangidae</taxon>
        <taxon>Seriola</taxon>
    </lineage>
</organism>
<dbReference type="GO" id="GO:0005509">
    <property type="term" value="F:calcium ion binding"/>
    <property type="evidence" value="ECO:0007669"/>
    <property type="project" value="InterPro"/>
</dbReference>
<dbReference type="InterPro" id="IPR000152">
    <property type="entry name" value="EGF-type_Asp/Asn_hydroxyl_site"/>
</dbReference>
<evidence type="ECO:0000313" key="12">
    <source>
        <dbReference type="Proteomes" id="UP000261420"/>
    </source>
</evidence>
<dbReference type="FunFam" id="2.10.25.10:FF:000038">
    <property type="entry name" value="Fibrillin 2"/>
    <property type="match status" value="1"/>
</dbReference>
<feature type="compositionally biased region" description="Basic and acidic residues" evidence="6">
    <location>
        <begin position="401"/>
        <end position="412"/>
    </location>
</feature>
<dbReference type="CDD" id="cd00054">
    <property type="entry name" value="EGF_CA"/>
    <property type="match status" value="1"/>
</dbReference>
<dbReference type="CDD" id="cd00041">
    <property type="entry name" value="CUB"/>
    <property type="match status" value="1"/>
</dbReference>
<evidence type="ECO:0000259" key="9">
    <source>
        <dbReference type="PROSITE" id="PS01180"/>
    </source>
</evidence>
<accession>A0A3B4V1I9</accession>
<dbReference type="STRING" id="41447.ENSSDUP00000024569"/>
<sequence>MLHTDSFNLKRVPLIFLLIFGVCWKHCAAQVNREEENEPPDGHGGGAFFALRSCHRLLHGGDSGEFFSPDYLCSNPSLWCNWTVRVDPGKRIHLHLEDLTPDDTCHLKQDEIHVDDPAARSGGHKVLQKCWREAKYTSSSDTLQVVLLIGGWPHLPYRGFYGRYQAFGPPVMYNPQDVSESEPGLAPELDGEQMESDSSEHPPTAHSDVFDYYDSAMTAELPWGPEGPEEAADTDAEFTLHSDLRWLQQFGENLHPASGNYSHVNPSLAEPTAPSSTQGTSRWGRGVAHTPSGLSDSAVHPESPQQQLQEDDRQNRELKPTDRSDRSGAAVRRNVEEASARPEDDRDEQNRSEVVKPAAGSDGENRTEVGEASDQRPSSSEGPEPGETEQTHPHPNMVEPLSDHRGNLNVKNHSEIPHLPGDHLFEAAVEVNFSQDLEEPWDNLARSLLLSVKASISEQLEALHTPLSMSSKRIKRLNAGVLYILWLQIGQGPGSQQVHRAVHAAMQGLIATSVGLRGTHSKAVIVSVSTADVNECGTQLVLCDVNAECVNQFGSYSCRCRPGFLDRSRLGSGGTVCMDVAAAGCGSGLSAETKGIYVLFFLLSSLILMLLVAAGTLYRRHHRGMFLVRCHSSSSVSPPDPNNNQHHHHDGYSSPHDSDLPPPPPPARGPREGWPQVKERCPAMDLPLLRFSPLLPPDGYLEPREGGKM</sequence>
<dbReference type="SUPFAM" id="SSF49854">
    <property type="entry name" value="Spermadhesin, CUB domain"/>
    <property type="match status" value="1"/>
</dbReference>
<dbReference type="Ensembl" id="ENSSDUT00000025027.1">
    <property type="protein sequence ID" value="ENSSDUP00000024569.1"/>
    <property type="gene ID" value="ENSSDUG00000017852.1"/>
</dbReference>
<dbReference type="Gene3D" id="2.60.120.290">
    <property type="entry name" value="Spermadhesin, CUB domain"/>
    <property type="match status" value="1"/>
</dbReference>
<feature type="compositionally biased region" description="Basic and acidic residues" evidence="6">
    <location>
        <begin position="333"/>
        <end position="354"/>
    </location>
</feature>
<keyword evidence="12" id="KW-1185">Reference proteome</keyword>
<reference evidence="11" key="1">
    <citation type="submission" date="2025-08" db="UniProtKB">
        <authorList>
            <consortium name="Ensembl"/>
        </authorList>
    </citation>
    <scope>IDENTIFICATION</scope>
</reference>
<evidence type="ECO:0000256" key="6">
    <source>
        <dbReference type="SAM" id="MobiDB-lite"/>
    </source>
</evidence>
<keyword evidence="7" id="KW-1133">Transmembrane helix</keyword>
<dbReference type="InterPro" id="IPR018097">
    <property type="entry name" value="EGF_Ca-bd_CS"/>
</dbReference>
<evidence type="ECO:0000256" key="1">
    <source>
        <dbReference type="ARBA" id="ARBA00022536"/>
    </source>
</evidence>
<feature type="domain" description="CUB" evidence="9">
    <location>
        <begin position="54"/>
        <end position="167"/>
    </location>
</feature>
<feature type="chain" id="PRO_5017486528" description="CUB domain-containing protein" evidence="8">
    <location>
        <begin position="30"/>
        <end position="709"/>
    </location>
</feature>
<dbReference type="Pfam" id="PF07645">
    <property type="entry name" value="EGF_CA"/>
    <property type="match status" value="1"/>
</dbReference>
<dbReference type="PROSITE" id="PS01187">
    <property type="entry name" value="EGF_CA"/>
    <property type="match status" value="1"/>
</dbReference>
<feature type="region of interest" description="Disordered" evidence="6">
    <location>
        <begin position="175"/>
        <end position="208"/>
    </location>
</feature>
<feature type="region of interest" description="Disordered" evidence="6">
    <location>
        <begin position="689"/>
        <end position="709"/>
    </location>
</feature>
<feature type="region of interest" description="Disordered" evidence="6">
    <location>
        <begin position="636"/>
        <end position="677"/>
    </location>
</feature>
<keyword evidence="2 8" id="KW-0732">Signal</keyword>
<evidence type="ECO:0000256" key="4">
    <source>
        <dbReference type="ARBA" id="ARBA00023157"/>
    </source>
</evidence>
<name>A0A3B4V1I9_SERDU</name>
<keyword evidence="3" id="KW-0677">Repeat</keyword>
<evidence type="ECO:0000256" key="3">
    <source>
        <dbReference type="ARBA" id="ARBA00022737"/>
    </source>
</evidence>
<dbReference type="InterPro" id="IPR049883">
    <property type="entry name" value="NOTCH1_EGF-like"/>
</dbReference>
<evidence type="ECO:0000256" key="8">
    <source>
        <dbReference type="SAM" id="SignalP"/>
    </source>
</evidence>
<evidence type="ECO:0000313" key="11">
    <source>
        <dbReference type="Ensembl" id="ENSSDUP00000024569.1"/>
    </source>
</evidence>
<protein>
    <recommendedName>
        <fullName evidence="13">CUB domain-containing protein</fullName>
    </recommendedName>
</protein>
<keyword evidence="4" id="KW-1015">Disulfide bond</keyword>
<evidence type="ECO:0000259" key="10">
    <source>
        <dbReference type="PROSITE" id="PS50026"/>
    </source>
</evidence>
<dbReference type="GO" id="GO:0030855">
    <property type="term" value="P:epithelial cell differentiation"/>
    <property type="evidence" value="ECO:0007669"/>
    <property type="project" value="UniProtKB-ARBA"/>
</dbReference>
<dbReference type="InterPro" id="IPR000742">
    <property type="entry name" value="EGF"/>
</dbReference>
<feature type="region of interest" description="Disordered" evidence="6">
    <location>
        <begin position="257"/>
        <end position="412"/>
    </location>
</feature>
<proteinExistence type="predicted"/>
<feature type="signal peptide" evidence="8">
    <location>
        <begin position="1"/>
        <end position="29"/>
    </location>
</feature>
<keyword evidence="7" id="KW-0472">Membrane</keyword>
<evidence type="ECO:0000256" key="7">
    <source>
        <dbReference type="SAM" id="Phobius"/>
    </source>
</evidence>
<dbReference type="PROSITE" id="PS50026">
    <property type="entry name" value="EGF_3"/>
    <property type="match status" value="1"/>
</dbReference>
<dbReference type="PROSITE" id="PS00010">
    <property type="entry name" value="ASX_HYDROXYL"/>
    <property type="match status" value="1"/>
</dbReference>
<evidence type="ECO:0000256" key="5">
    <source>
        <dbReference type="PROSITE-ProRule" id="PRU00076"/>
    </source>
</evidence>
<dbReference type="InterPro" id="IPR000859">
    <property type="entry name" value="CUB_dom"/>
</dbReference>
<feature type="compositionally biased region" description="Basic and acidic residues" evidence="6">
    <location>
        <begin position="310"/>
        <end position="326"/>
    </location>
</feature>
<dbReference type="SUPFAM" id="SSF57196">
    <property type="entry name" value="EGF/Laminin"/>
    <property type="match status" value="1"/>
</dbReference>
<dbReference type="SMART" id="SM00179">
    <property type="entry name" value="EGF_CA"/>
    <property type="match status" value="1"/>
</dbReference>
<dbReference type="InterPro" id="IPR001881">
    <property type="entry name" value="EGF-like_Ca-bd_dom"/>
</dbReference>
<dbReference type="InterPro" id="IPR035914">
    <property type="entry name" value="Sperma_CUB_dom_sf"/>
</dbReference>
<dbReference type="AlphaFoldDB" id="A0A3B4V1I9"/>
<evidence type="ECO:0008006" key="13">
    <source>
        <dbReference type="Google" id="ProtNLM"/>
    </source>
</evidence>
<dbReference type="PROSITE" id="PS01180">
    <property type="entry name" value="CUB"/>
    <property type="match status" value="1"/>
</dbReference>
<dbReference type="GeneTree" id="ENSGT01110000267296"/>
<dbReference type="SMART" id="SM00181">
    <property type="entry name" value="EGF"/>
    <property type="match status" value="1"/>
</dbReference>
<dbReference type="SMART" id="SM00042">
    <property type="entry name" value="CUB"/>
    <property type="match status" value="1"/>
</dbReference>
<dbReference type="Pfam" id="PF00431">
    <property type="entry name" value="CUB"/>
    <property type="match status" value="1"/>
</dbReference>
<keyword evidence="7" id="KW-0812">Transmembrane</keyword>
<feature type="domain" description="EGF-like" evidence="10">
    <location>
        <begin position="532"/>
        <end position="570"/>
    </location>
</feature>